<dbReference type="AlphaFoldDB" id="A0A7R9KX81"/>
<dbReference type="PANTHER" id="PTHR18929">
    <property type="entry name" value="PROTEIN DISULFIDE ISOMERASE"/>
    <property type="match status" value="1"/>
</dbReference>
<dbReference type="GO" id="GO:0034976">
    <property type="term" value="P:response to endoplasmic reticulum stress"/>
    <property type="evidence" value="ECO:0007669"/>
    <property type="project" value="TreeGrafter"/>
</dbReference>
<evidence type="ECO:0000313" key="10">
    <source>
        <dbReference type="Proteomes" id="UP000759131"/>
    </source>
</evidence>
<evidence type="ECO:0000256" key="6">
    <source>
        <dbReference type="ARBA" id="ARBA00023235"/>
    </source>
</evidence>
<evidence type="ECO:0000256" key="2">
    <source>
        <dbReference type="ARBA" id="ARBA00004319"/>
    </source>
</evidence>
<evidence type="ECO:0000313" key="9">
    <source>
        <dbReference type="EMBL" id="CAD7631086.1"/>
    </source>
</evidence>
<keyword evidence="5" id="KW-0256">Endoplasmic reticulum</keyword>
<name>A0A7R9KX81_9ACAR</name>
<evidence type="ECO:0000256" key="1">
    <source>
        <dbReference type="ARBA" id="ARBA00001182"/>
    </source>
</evidence>
<dbReference type="Proteomes" id="UP000759131">
    <property type="component" value="Unassembled WGS sequence"/>
</dbReference>
<dbReference type="InterPro" id="IPR017937">
    <property type="entry name" value="Thioredoxin_CS"/>
</dbReference>
<evidence type="ECO:0000256" key="7">
    <source>
        <dbReference type="ARBA" id="ARBA00023284"/>
    </source>
</evidence>
<dbReference type="Pfam" id="PF00085">
    <property type="entry name" value="Thioredoxin"/>
    <property type="match status" value="1"/>
</dbReference>
<dbReference type="PANTHER" id="PTHR18929:SF132">
    <property type="entry name" value="PROTEIN DISULFIDE-ISOMERASE A3"/>
    <property type="match status" value="1"/>
</dbReference>
<accession>A0A7R9KX81</accession>
<dbReference type="CDD" id="cd03073">
    <property type="entry name" value="PDI_b'_ERp72_ERp57"/>
    <property type="match status" value="1"/>
</dbReference>
<evidence type="ECO:0000256" key="5">
    <source>
        <dbReference type="ARBA" id="ARBA00022824"/>
    </source>
</evidence>
<feature type="domain" description="Thioredoxin" evidence="8">
    <location>
        <begin position="214"/>
        <end position="381"/>
    </location>
</feature>
<feature type="non-terminal residue" evidence="9">
    <location>
        <position position="400"/>
    </location>
</feature>
<dbReference type="GO" id="GO:0006457">
    <property type="term" value="P:protein folding"/>
    <property type="evidence" value="ECO:0007669"/>
    <property type="project" value="TreeGrafter"/>
</dbReference>
<evidence type="ECO:0000256" key="4">
    <source>
        <dbReference type="ARBA" id="ARBA00012723"/>
    </source>
</evidence>
<gene>
    <name evidence="9" type="ORF">OSB1V03_LOCUS11496</name>
</gene>
<dbReference type="Gene3D" id="3.40.30.10">
    <property type="entry name" value="Glutaredoxin"/>
    <property type="match status" value="3"/>
</dbReference>
<proteinExistence type="inferred from homology"/>
<dbReference type="OrthoDB" id="427280at2759"/>
<evidence type="ECO:0000259" key="8">
    <source>
        <dbReference type="PROSITE" id="PS51352"/>
    </source>
</evidence>
<dbReference type="SUPFAM" id="SSF52833">
    <property type="entry name" value="Thioredoxin-like"/>
    <property type="match status" value="3"/>
</dbReference>
<dbReference type="Pfam" id="PF13848">
    <property type="entry name" value="Thioredoxin_6"/>
    <property type="match status" value="1"/>
</dbReference>
<keyword evidence="6" id="KW-0413">Isomerase</keyword>
<protein>
    <recommendedName>
        <fullName evidence="4">protein disulfide-isomerase</fullName>
        <ecNumber evidence="4">5.3.4.1</ecNumber>
    </recommendedName>
</protein>
<dbReference type="InterPro" id="IPR013766">
    <property type="entry name" value="Thioredoxin_domain"/>
</dbReference>
<comment type="subcellular location">
    <subcellularLocation>
        <location evidence="2">Endoplasmic reticulum lumen</location>
    </subcellularLocation>
</comment>
<dbReference type="PROSITE" id="PS51352">
    <property type="entry name" value="THIOREDOXIN_2"/>
    <property type="match status" value="1"/>
</dbReference>
<dbReference type="InterPro" id="IPR036249">
    <property type="entry name" value="Thioredoxin-like_sf"/>
</dbReference>
<dbReference type="GO" id="GO:0005788">
    <property type="term" value="C:endoplasmic reticulum lumen"/>
    <property type="evidence" value="ECO:0007669"/>
    <property type="project" value="UniProtKB-SubCell"/>
</dbReference>
<evidence type="ECO:0000256" key="3">
    <source>
        <dbReference type="ARBA" id="ARBA00006347"/>
    </source>
</evidence>
<keyword evidence="7" id="KW-0676">Redox-active center</keyword>
<dbReference type="PROSITE" id="PS00194">
    <property type="entry name" value="THIOREDOXIN_1"/>
    <property type="match status" value="1"/>
</dbReference>
<dbReference type="CDD" id="cd02995">
    <property type="entry name" value="PDI_a_PDI_a'_C"/>
    <property type="match status" value="1"/>
</dbReference>
<dbReference type="EMBL" id="OC863558">
    <property type="protein sequence ID" value="CAD7631086.1"/>
    <property type="molecule type" value="Genomic_DNA"/>
</dbReference>
<organism evidence="9">
    <name type="scientific">Medioppia subpectinata</name>
    <dbReference type="NCBI Taxonomy" id="1979941"/>
    <lineage>
        <taxon>Eukaryota</taxon>
        <taxon>Metazoa</taxon>
        <taxon>Ecdysozoa</taxon>
        <taxon>Arthropoda</taxon>
        <taxon>Chelicerata</taxon>
        <taxon>Arachnida</taxon>
        <taxon>Acari</taxon>
        <taxon>Acariformes</taxon>
        <taxon>Sarcoptiformes</taxon>
        <taxon>Oribatida</taxon>
        <taxon>Brachypylina</taxon>
        <taxon>Oppioidea</taxon>
        <taxon>Oppiidae</taxon>
        <taxon>Medioppia</taxon>
    </lineage>
</organism>
<sequence length="400" mass="45217">MRSQVGPASRLVETRAKLEEALTKAKDVIVLGIFESDDKSAVQTSFLKTADKLRESVNFVHVFTETVSDALKLKLFADLKDKKAPTIVLIRPKELKNKFESNVVQYASGDVEEFIKTNYHGIVGHRTQNNNQDFKNPLVIVYYDVDYVKNIKGTNYWRNRVLKVAQNYKELNFAISNAQQFAGELEEFGLESPKDREATPVVGARDAQGLKYAFKEKFSVETFEQFVKDFKDGKLEAFVKSEEVPADNDVADVKVAVGKNFDELVTKADKDTLIEFYAPWCGHCKKLAPTFDELVMSLFKTGLTIDDQLLTDSRQSICKALKNEPGVQVVKMDATANDVPAPFVVHGFPTLYWYPKDKSIQKYEGGREASDFLNYISKHATEELNGYDRSGNQKAIKEEL</sequence>
<dbReference type="FunFam" id="3.40.30.10:FF:000303">
    <property type="entry name" value="Protein disulfide-isomerase"/>
    <property type="match status" value="1"/>
</dbReference>
<dbReference type="GO" id="GO:0003756">
    <property type="term" value="F:protein disulfide isomerase activity"/>
    <property type="evidence" value="ECO:0007669"/>
    <property type="project" value="UniProtKB-EC"/>
</dbReference>
<comment type="catalytic activity">
    <reaction evidence="1">
        <text>Catalyzes the rearrangement of -S-S- bonds in proteins.</text>
        <dbReference type="EC" id="5.3.4.1"/>
    </reaction>
</comment>
<reference evidence="9" key="1">
    <citation type="submission" date="2020-11" db="EMBL/GenBank/DDBJ databases">
        <authorList>
            <person name="Tran Van P."/>
        </authorList>
    </citation>
    <scope>NUCLEOTIDE SEQUENCE</scope>
</reference>
<dbReference type="PRINTS" id="PR00421">
    <property type="entry name" value="THIOREDOXIN"/>
</dbReference>
<dbReference type="EMBL" id="CAJPIZ010008983">
    <property type="protein sequence ID" value="CAG2111516.1"/>
    <property type="molecule type" value="Genomic_DNA"/>
</dbReference>
<keyword evidence="10" id="KW-1185">Reference proteome</keyword>
<dbReference type="EC" id="5.3.4.1" evidence="4"/>
<comment type="similarity">
    <text evidence="3">Belongs to the protein disulfide isomerase family.</text>
</comment>